<sequence>MIKRFHLIDQIRGFAIVLMIIFHFFYDLNLFNYVEIDFNRDFFWFELPRLIVFLFLLAMGLSMPLVHHPKMNWKKFWPRWGKIAAGALVISVYTYFLFPTRWVYFGTLHCIATASLFSIPFMKIPRTSALIGVVLLLLKLIFKINIPWIVLSHSSMDYIALFPWIGCVFIGFGLWSVNFHQLSVFRGKPFRMLEYLGKRSLLIYIIHQPILYSLVFCFDWLNKSL</sequence>
<reference evidence="4" key="1">
    <citation type="journal article" date="2017" name="Proc. Natl. Acad. Sci. U.S.A.">
        <title>Simulation of Deepwater Horizon oil plume reveals substrate specialization within a complex community of hydrocarbon-degraders.</title>
        <authorList>
            <person name="Hu P."/>
            <person name="Dubinsky E.A."/>
            <person name="Probst A.J."/>
            <person name="Wang J."/>
            <person name="Sieber C.M.K."/>
            <person name="Tom L.M."/>
            <person name="Gardinali P."/>
            <person name="Banfield J.F."/>
            <person name="Atlas R.M."/>
            <person name="Andersen G.L."/>
        </authorList>
    </citation>
    <scope>NUCLEOTIDE SEQUENCE [LARGE SCALE GENOMIC DNA]</scope>
</reference>
<organism evidence="3 4">
    <name type="scientific">Halobacteriovorax marinus</name>
    <dbReference type="NCBI Taxonomy" id="97084"/>
    <lineage>
        <taxon>Bacteria</taxon>
        <taxon>Pseudomonadati</taxon>
        <taxon>Bdellovibrionota</taxon>
        <taxon>Bacteriovoracia</taxon>
        <taxon>Bacteriovoracales</taxon>
        <taxon>Halobacteriovoraceae</taxon>
        <taxon>Halobacteriovorax</taxon>
    </lineage>
</organism>
<dbReference type="AlphaFoldDB" id="A0A1Y5FDZ7"/>
<feature type="transmembrane region" description="Helical" evidence="1">
    <location>
        <begin position="50"/>
        <end position="67"/>
    </location>
</feature>
<feature type="transmembrane region" description="Helical" evidence="1">
    <location>
        <begin position="161"/>
        <end position="180"/>
    </location>
</feature>
<feature type="domain" description="Heparan-alpha-glucosaminide N-acetyltransferase catalytic" evidence="2">
    <location>
        <begin position="4"/>
        <end position="209"/>
    </location>
</feature>
<gene>
    <name evidence="3" type="ORF">A9Q84_06935</name>
</gene>
<feature type="transmembrane region" description="Helical" evidence="1">
    <location>
        <begin position="12"/>
        <end position="30"/>
    </location>
</feature>
<evidence type="ECO:0000259" key="2">
    <source>
        <dbReference type="Pfam" id="PF07786"/>
    </source>
</evidence>
<keyword evidence="1" id="KW-0812">Transmembrane</keyword>
<accession>A0A1Y5FDZ7</accession>
<keyword evidence="1" id="KW-0472">Membrane</keyword>
<evidence type="ECO:0000256" key="1">
    <source>
        <dbReference type="SAM" id="Phobius"/>
    </source>
</evidence>
<dbReference type="Pfam" id="PF07786">
    <property type="entry name" value="HGSNAT_cat"/>
    <property type="match status" value="1"/>
</dbReference>
<dbReference type="Proteomes" id="UP000196531">
    <property type="component" value="Unassembled WGS sequence"/>
</dbReference>
<proteinExistence type="predicted"/>
<feature type="transmembrane region" description="Helical" evidence="1">
    <location>
        <begin position="129"/>
        <end position="149"/>
    </location>
</feature>
<evidence type="ECO:0000313" key="4">
    <source>
        <dbReference type="Proteomes" id="UP000196531"/>
    </source>
</evidence>
<keyword evidence="1" id="KW-1133">Transmembrane helix</keyword>
<feature type="transmembrane region" description="Helical" evidence="1">
    <location>
        <begin position="201"/>
        <end position="221"/>
    </location>
</feature>
<dbReference type="EMBL" id="MAAO01000005">
    <property type="protein sequence ID" value="OUR97924.1"/>
    <property type="molecule type" value="Genomic_DNA"/>
</dbReference>
<dbReference type="InterPro" id="IPR012429">
    <property type="entry name" value="HGSNAT_cat"/>
</dbReference>
<name>A0A1Y5FDZ7_9BACT</name>
<feature type="transmembrane region" description="Helical" evidence="1">
    <location>
        <begin position="102"/>
        <end position="122"/>
    </location>
</feature>
<comment type="caution">
    <text evidence="3">The sequence shown here is derived from an EMBL/GenBank/DDBJ whole genome shotgun (WGS) entry which is preliminary data.</text>
</comment>
<protein>
    <recommendedName>
        <fullName evidence="2">Heparan-alpha-glucosaminide N-acetyltransferase catalytic domain-containing protein</fullName>
    </recommendedName>
</protein>
<evidence type="ECO:0000313" key="3">
    <source>
        <dbReference type="EMBL" id="OUR97924.1"/>
    </source>
</evidence>
<feature type="transmembrane region" description="Helical" evidence="1">
    <location>
        <begin position="79"/>
        <end position="96"/>
    </location>
</feature>